<dbReference type="SMART" id="SM00646">
    <property type="entry name" value="Ami_3"/>
    <property type="match status" value="1"/>
</dbReference>
<evidence type="ECO:0000256" key="2">
    <source>
        <dbReference type="SAM" id="MobiDB-lite"/>
    </source>
</evidence>
<dbReference type="GO" id="GO:0008745">
    <property type="term" value="F:N-acetylmuramoyl-L-alanine amidase activity"/>
    <property type="evidence" value="ECO:0007669"/>
    <property type="project" value="UniProtKB-EC"/>
</dbReference>
<comment type="caution">
    <text evidence="4">The sequence shown here is derived from an EMBL/GenBank/DDBJ whole genome shotgun (WGS) entry which is preliminary data.</text>
</comment>
<dbReference type="SUPFAM" id="SSF53187">
    <property type="entry name" value="Zn-dependent exopeptidases"/>
    <property type="match status" value="1"/>
</dbReference>
<name>A0ABS8P4E6_9PSEU</name>
<dbReference type="InterPro" id="IPR002508">
    <property type="entry name" value="MurNAc-LAA_cat"/>
</dbReference>
<accession>A0ABS8P4E6</accession>
<feature type="compositionally biased region" description="Basic and acidic residues" evidence="2">
    <location>
        <begin position="1"/>
        <end position="12"/>
    </location>
</feature>
<dbReference type="InterPro" id="IPR036366">
    <property type="entry name" value="PGBDSf"/>
</dbReference>
<dbReference type="Gene3D" id="1.10.101.10">
    <property type="entry name" value="PGBD-like superfamily/PGBD"/>
    <property type="match status" value="2"/>
</dbReference>
<feature type="region of interest" description="Disordered" evidence="2">
    <location>
        <begin position="1"/>
        <end position="24"/>
    </location>
</feature>
<dbReference type="InterPro" id="IPR036365">
    <property type="entry name" value="PGBD-like_sf"/>
</dbReference>
<evidence type="ECO:0000256" key="1">
    <source>
        <dbReference type="ARBA" id="ARBA00022801"/>
    </source>
</evidence>
<dbReference type="InterPro" id="IPR050695">
    <property type="entry name" value="N-acetylmuramoyl_amidase_3"/>
</dbReference>
<evidence type="ECO:0000259" key="3">
    <source>
        <dbReference type="SMART" id="SM00646"/>
    </source>
</evidence>
<evidence type="ECO:0000313" key="4">
    <source>
        <dbReference type="EMBL" id="MCD2193120.1"/>
    </source>
</evidence>
<gene>
    <name evidence="4" type="ORF">LQ327_06920</name>
</gene>
<dbReference type="EMBL" id="JAJNDB010000001">
    <property type="protein sequence ID" value="MCD2193120.1"/>
    <property type="molecule type" value="Genomic_DNA"/>
</dbReference>
<dbReference type="SUPFAM" id="SSF47090">
    <property type="entry name" value="PGBD-like"/>
    <property type="match status" value="2"/>
</dbReference>
<dbReference type="PANTHER" id="PTHR30404:SF0">
    <property type="entry name" value="N-ACETYLMURAMOYL-L-ALANINE AMIDASE AMIC"/>
    <property type="match status" value="1"/>
</dbReference>
<feature type="domain" description="MurNAc-LAA" evidence="3">
    <location>
        <begin position="256"/>
        <end position="371"/>
    </location>
</feature>
<dbReference type="PANTHER" id="PTHR30404">
    <property type="entry name" value="N-ACETYLMURAMOYL-L-ALANINE AMIDASE"/>
    <property type="match status" value="1"/>
</dbReference>
<protein>
    <submittedName>
        <fullName evidence="4">N-acetylmuramoyl-L-alanine amidase</fullName>
        <ecNumber evidence="4">3.5.1.28</ecNumber>
    </submittedName>
</protein>
<proteinExistence type="predicted"/>
<sequence>MSGHRQEVREGDGSDGMQLLSRGDTGPAVAEVRAALQALGLVEPPASGGPTPEPGRFDGALEDAVRAFQQNRGLITDGIVGPATYRALRDARWSLGDRMLCLQASNIMTGDDVFALQERLLELGYDSGRADGVFGRQTEQALRSFQRDYGMAPDGICGPRTLRHLGYLGRKVTGGRPGLLREQERLHRAGPRLSGKRIVIDPGHGGPNPGVAAGGVTEAGLMSDIARRLEGRMSAAGMEALLSHGPHDCPSDAERAGFANSAGADVVLSLHVDANPSPAANGLAAFHFGTGTGATSTVGEALAGYIHRELLARTRMLDCGVHPRPWELLRLTRMPAVRVEIGYLTNDRDRAALLDPAFRDVVAEGILVAVKRLYLLGQNDKPTGTFTFSDILQREEGSPIGA</sequence>
<dbReference type="InterPro" id="IPR002477">
    <property type="entry name" value="Peptidoglycan-bd-like"/>
</dbReference>
<dbReference type="CDD" id="cd02696">
    <property type="entry name" value="MurNAc-LAA"/>
    <property type="match status" value="1"/>
</dbReference>
<evidence type="ECO:0000313" key="5">
    <source>
        <dbReference type="Proteomes" id="UP001199469"/>
    </source>
</evidence>
<dbReference type="EC" id="3.5.1.28" evidence="4"/>
<keyword evidence="1 4" id="KW-0378">Hydrolase</keyword>
<dbReference type="Proteomes" id="UP001199469">
    <property type="component" value="Unassembled WGS sequence"/>
</dbReference>
<dbReference type="Pfam" id="PF01520">
    <property type="entry name" value="Amidase_3"/>
    <property type="match status" value="1"/>
</dbReference>
<reference evidence="4 5" key="1">
    <citation type="submission" date="2021-11" db="EMBL/GenBank/DDBJ databases">
        <title>Draft genome sequence of Actinomycetospora sp. SF1 isolated from the rhizosphere soil.</title>
        <authorList>
            <person name="Duangmal K."/>
            <person name="Chantavorakit T."/>
        </authorList>
    </citation>
    <scope>NUCLEOTIDE SEQUENCE [LARGE SCALE GENOMIC DNA]</scope>
    <source>
        <strain evidence="4 5">TBRC 5722</strain>
    </source>
</reference>
<keyword evidence="5" id="KW-1185">Reference proteome</keyword>
<dbReference type="Pfam" id="PF01471">
    <property type="entry name" value="PG_binding_1"/>
    <property type="match status" value="2"/>
</dbReference>
<dbReference type="Gene3D" id="3.40.630.40">
    <property type="entry name" value="Zn-dependent exopeptidases"/>
    <property type="match status" value="1"/>
</dbReference>
<organism evidence="4 5">
    <name type="scientific">Actinomycetospora endophytica</name>
    <dbReference type="NCBI Taxonomy" id="2291215"/>
    <lineage>
        <taxon>Bacteria</taxon>
        <taxon>Bacillati</taxon>
        <taxon>Actinomycetota</taxon>
        <taxon>Actinomycetes</taxon>
        <taxon>Pseudonocardiales</taxon>
        <taxon>Pseudonocardiaceae</taxon>
        <taxon>Actinomycetospora</taxon>
    </lineage>
</organism>